<feature type="active site" description="Proton donor 2" evidence="7">
    <location>
        <position position="535"/>
    </location>
</feature>
<evidence type="ECO:0000256" key="6">
    <source>
        <dbReference type="PIRSR" id="PIRSR601548-10"/>
    </source>
</evidence>
<feature type="active site" description="Proton donor 1" evidence="5">
    <location>
        <position position="535"/>
    </location>
</feature>
<feature type="binding site" evidence="11">
    <location>
        <position position="408"/>
    </location>
    <ligand>
        <name>Zn(2+)</name>
        <dbReference type="ChEBI" id="CHEBI:29105"/>
        <label>2</label>
        <note>catalytic</note>
    </ligand>
</feature>
<comment type="similarity">
    <text evidence="1 12 13">Belongs to the peptidase M2 family.</text>
</comment>
<dbReference type="Proteomes" id="UP001519460">
    <property type="component" value="Unassembled WGS sequence"/>
</dbReference>
<feature type="binding site" evidence="9">
    <location>
        <position position="404"/>
    </location>
    <ligand>
        <name>Zn(2+)</name>
        <dbReference type="ChEBI" id="CHEBI:29105"/>
        <label>1</label>
        <note>catalytic</note>
    </ligand>
</feature>
<evidence type="ECO:0000256" key="7">
    <source>
        <dbReference type="PIRSR" id="PIRSR601548-11"/>
    </source>
</evidence>
<dbReference type="GO" id="GO:0008237">
    <property type="term" value="F:metallopeptidase activity"/>
    <property type="evidence" value="ECO:0007669"/>
    <property type="project" value="UniProtKB-KW"/>
</dbReference>
<name>A0ABD0L8B1_9CAEN</name>
<dbReference type="EMBL" id="JACVVK020000073">
    <property type="protein sequence ID" value="KAK7495592.1"/>
    <property type="molecule type" value="Genomic_DNA"/>
</dbReference>
<feature type="binding site" evidence="9">
    <location>
        <position position="408"/>
    </location>
    <ligand>
        <name>Zn(2+)</name>
        <dbReference type="ChEBI" id="CHEBI:29105"/>
        <label>1</label>
        <note>catalytic</note>
    </ligand>
</feature>
<evidence type="ECO:0000256" key="8">
    <source>
        <dbReference type="PIRSR" id="PIRSR601548-2"/>
    </source>
</evidence>
<keyword evidence="9 13" id="KW-0479">Metal-binding</keyword>
<feature type="glycosylation site" description="N-linked (GlcNAc...) asparagine" evidence="6">
    <location>
        <position position="88"/>
    </location>
</feature>
<evidence type="ECO:0000256" key="11">
    <source>
        <dbReference type="PIRSR" id="PIRSR601548-8"/>
    </source>
</evidence>
<dbReference type="Pfam" id="PF01401">
    <property type="entry name" value="Peptidase_M2"/>
    <property type="match status" value="1"/>
</dbReference>
<dbReference type="GO" id="GO:0004180">
    <property type="term" value="F:carboxypeptidase activity"/>
    <property type="evidence" value="ECO:0007669"/>
    <property type="project" value="UniProtKB-KW"/>
</dbReference>
<sequence length="653" mass="75267">MSGRCAAALFLVVLGSVTCSGRHTKLTSRHEQWIRRAEVLLAALCKTDGDDSRHQEEMEAEQWMAKTNDKLLQWKSLRALASWNFVTNITNDTTDMVLIVEEEFSKWFLETREEGLKFHTRDFHPDLQRQFGLFTQSSDAKEAGVRKKIEKLLTDMQTIYNTATVCPPGHGNKDKDCKPLEPDLQDLMAQSRDPDTLKAAWEGWHNAAGRPMRDMYRQFVEASNHGAVQNGYEDYGDAWRQELFYDTQDLQSMVDNLWYELRPLYLQLHAYVRRRLKQHYGEDVIGSDGTIPAHVLGNMWAQNWIAIYPLVVPYPEASEDTGHVDEALKSKYNVMELFRLAEAFYVSMGLFNMTDKFWQNSMFVKPDDRKVQCHASAEDLLSPGDFRIKMCTEVNSNYLETVHHEMGHVEYFMAYAHQPAIYRDGANCAFHEAIGDTISLSVQSRTHLHFLGLDSGSSVDKEKQTINDLLKMALFKVGFLPFGLLVDKWRWHVFSNHTTPDTYNRDWWQLRLDLQGIRAPVPRSENDFDPGAKFHVPSNSPYICYFVSFVTQFQFYKALCEASGHTGPLHLCDFYGSTDAGAKFKSMLELGISRPWQDAMESLTGTRQVSARALLEYFQPLQEWLESENEFHNEHLGWSGATINWEKTKRQGY</sequence>
<feature type="binding site" evidence="9">
    <location>
        <position position="432"/>
    </location>
    <ligand>
        <name>Zn(2+)</name>
        <dbReference type="ChEBI" id="CHEBI:29105"/>
        <label>1</label>
        <note>catalytic</note>
    </ligand>
</feature>
<dbReference type="InterPro" id="IPR001548">
    <property type="entry name" value="Peptidase_M2"/>
</dbReference>
<feature type="binding site" evidence="11">
    <location>
        <position position="404"/>
    </location>
    <ligand>
        <name>Zn(2+)</name>
        <dbReference type="ChEBI" id="CHEBI:29105"/>
        <label>2</label>
        <note>catalytic</note>
    </ligand>
</feature>
<dbReference type="EC" id="3.4.-.-" evidence="13"/>
<dbReference type="AlphaFoldDB" id="A0ABD0L8B1"/>
<evidence type="ECO:0000256" key="12">
    <source>
        <dbReference type="PROSITE-ProRule" id="PRU01355"/>
    </source>
</evidence>
<feature type="signal peptide" evidence="14">
    <location>
        <begin position="1"/>
        <end position="21"/>
    </location>
</feature>
<accession>A0ABD0L8B1</accession>
<feature type="disulfide bond" evidence="10">
    <location>
        <begin position="560"/>
        <end position="572"/>
    </location>
</feature>
<evidence type="ECO:0000256" key="14">
    <source>
        <dbReference type="SAM" id="SignalP"/>
    </source>
</evidence>
<evidence type="ECO:0000256" key="4">
    <source>
        <dbReference type="ARBA" id="ARBA00023180"/>
    </source>
</evidence>
<dbReference type="PANTHER" id="PTHR10514">
    <property type="entry name" value="ANGIOTENSIN-CONVERTING ENZYME"/>
    <property type="match status" value="1"/>
</dbReference>
<keyword evidence="13" id="KW-0121">Carboxypeptidase</keyword>
<dbReference type="GO" id="GO:0006508">
    <property type="term" value="P:proteolysis"/>
    <property type="evidence" value="ECO:0007669"/>
    <property type="project" value="UniProtKB-KW"/>
</dbReference>
<feature type="chain" id="PRO_5044872582" description="Angiotensin-converting enzyme" evidence="14">
    <location>
        <begin position="22"/>
        <end position="653"/>
    </location>
</feature>
<organism evidence="15 16">
    <name type="scientific">Batillaria attramentaria</name>
    <dbReference type="NCBI Taxonomy" id="370345"/>
    <lineage>
        <taxon>Eukaryota</taxon>
        <taxon>Metazoa</taxon>
        <taxon>Spiralia</taxon>
        <taxon>Lophotrochozoa</taxon>
        <taxon>Mollusca</taxon>
        <taxon>Gastropoda</taxon>
        <taxon>Caenogastropoda</taxon>
        <taxon>Sorbeoconcha</taxon>
        <taxon>Cerithioidea</taxon>
        <taxon>Batillariidae</taxon>
        <taxon>Batillaria</taxon>
    </lineage>
</organism>
<dbReference type="GO" id="GO:0046872">
    <property type="term" value="F:metal ion binding"/>
    <property type="evidence" value="ECO:0007669"/>
    <property type="project" value="UniProtKB-KW"/>
</dbReference>
<feature type="binding site" evidence="8">
    <location>
        <position position="245"/>
    </location>
    <ligand>
        <name>chloride</name>
        <dbReference type="ChEBI" id="CHEBI:17996"/>
        <label>1</label>
    </ligand>
</feature>
<keyword evidence="3 10" id="KW-1015">Disulfide bond</keyword>
<feature type="active site" description="Proton acceptor 1" evidence="5">
    <location>
        <position position="405"/>
    </location>
</feature>
<feature type="binding site" evidence="11">
    <location>
        <position position="432"/>
    </location>
    <ligand>
        <name>Zn(2+)</name>
        <dbReference type="ChEBI" id="CHEBI:29105"/>
        <label>2</label>
        <note>catalytic</note>
    </ligand>
</feature>
<protein>
    <recommendedName>
        <fullName evidence="13">Angiotensin-converting enzyme</fullName>
        <ecNumber evidence="13">3.4.-.-</ecNumber>
    </recommendedName>
</protein>
<keyword evidence="13" id="KW-0378">Hydrolase</keyword>
<feature type="disulfide bond" evidence="10 12">
    <location>
        <begin position="373"/>
        <end position="391"/>
    </location>
</feature>
<proteinExistence type="inferred from homology"/>
<evidence type="ECO:0000313" key="16">
    <source>
        <dbReference type="Proteomes" id="UP001519460"/>
    </source>
</evidence>
<feature type="active site" description="Proton acceptor 2" evidence="7">
    <location>
        <position position="405"/>
    </location>
</feature>
<reference evidence="15 16" key="1">
    <citation type="journal article" date="2023" name="Sci. Data">
        <title>Genome assembly of the Korean intertidal mud-creeper Batillaria attramentaria.</title>
        <authorList>
            <person name="Patra A.K."/>
            <person name="Ho P.T."/>
            <person name="Jun S."/>
            <person name="Lee S.J."/>
            <person name="Kim Y."/>
            <person name="Won Y.J."/>
        </authorList>
    </citation>
    <scope>NUCLEOTIDE SEQUENCE [LARGE SCALE GENOMIC DNA]</scope>
    <source>
        <strain evidence="15">Wonlab-2016</strain>
    </source>
</reference>
<evidence type="ECO:0000256" key="2">
    <source>
        <dbReference type="ARBA" id="ARBA00022729"/>
    </source>
</evidence>
<evidence type="ECO:0000313" key="15">
    <source>
        <dbReference type="EMBL" id="KAK7495592.1"/>
    </source>
</evidence>
<comment type="caution">
    <text evidence="15">The sequence shown here is derived from an EMBL/GenBank/DDBJ whole genome shotgun (WGS) entry which is preliminary data.</text>
</comment>
<keyword evidence="13" id="KW-0645">Protease</keyword>
<dbReference type="PRINTS" id="PR00791">
    <property type="entry name" value="PEPDIPTASEA"/>
</dbReference>
<keyword evidence="2 14" id="KW-0732">Signal</keyword>
<dbReference type="CDD" id="cd06461">
    <property type="entry name" value="M2_ACE"/>
    <property type="match status" value="1"/>
</dbReference>
<dbReference type="SUPFAM" id="SSF55486">
    <property type="entry name" value="Metalloproteases ('zincins'), catalytic domain"/>
    <property type="match status" value="1"/>
</dbReference>
<dbReference type="PROSITE" id="PS52011">
    <property type="entry name" value="PEPTIDASE_M2"/>
    <property type="match status" value="1"/>
</dbReference>
<evidence type="ECO:0000256" key="1">
    <source>
        <dbReference type="ARBA" id="ARBA00008139"/>
    </source>
</evidence>
<keyword evidence="4 6" id="KW-0325">Glycoprotein</keyword>
<keyword evidence="13" id="KW-0482">Metalloprotease</keyword>
<feature type="disulfide bond" evidence="10">
    <location>
        <begin position="166"/>
        <end position="177"/>
    </location>
</feature>
<comment type="caution">
    <text evidence="12">Lacks conserved residue(s) required for the propagation of feature annotation.</text>
</comment>
<comment type="cofactor">
    <cofactor evidence="13">
        <name>Zn(2+)</name>
        <dbReference type="ChEBI" id="CHEBI:29105"/>
    </cofactor>
    <text evidence="13">Binds 1 zinc ion per subunit.</text>
</comment>
<gene>
    <name evidence="15" type="ORF">BaRGS_00013039</name>
</gene>
<dbReference type="PANTHER" id="PTHR10514:SF27">
    <property type="entry name" value="ANGIOTENSIN-CONVERTING ENZYME"/>
    <property type="match status" value="1"/>
</dbReference>
<keyword evidence="16" id="KW-1185">Reference proteome</keyword>
<evidence type="ECO:0000256" key="13">
    <source>
        <dbReference type="RuleBase" id="RU361144"/>
    </source>
</evidence>
<evidence type="ECO:0000256" key="9">
    <source>
        <dbReference type="PIRSR" id="PIRSR601548-3"/>
    </source>
</evidence>
<keyword evidence="9 13" id="KW-0862">Zinc</keyword>
<evidence type="ECO:0000256" key="5">
    <source>
        <dbReference type="PIRSR" id="PIRSR601548-1"/>
    </source>
</evidence>
<evidence type="ECO:0000256" key="3">
    <source>
        <dbReference type="ARBA" id="ARBA00023157"/>
    </source>
</evidence>
<evidence type="ECO:0000256" key="10">
    <source>
        <dbReference type="PIRSR" id="PIRSR601548-4"/>
    </source>
</evidence>